<keyword evidence="4" id="KW-1003">Cell membrane</keyword>
<evidence type="ECO:0000256" key="12">
    <source>
        <dbReference type="SAM" id="Phobius"/>
    </source>
</evidence>
<evidence type="ECO:0000256" key="10">
    <source>
        <dbReference type="ARBA" id="ARBA00023316"/>
    </source>
</evidence>
<keyword evidence="17" id="KW-1185">Reference proteome</keyword>
<feature type="transmembrane region" description="Helical" evidence="12">
    <location>
        <begin position="325"/>
        <end position="347"/>
    </location>
</feature>
<feature type="transmembrane region" description="Helical" evidence="12">
    <location>
        <begin position="532"/>
        <end position="550"/>
    </location>
</feature>
<feature type="transmembrane region" description="Helical" evidence="12">
    <location>
        <begin position="20"/>
        <end position="42"/>
    </location>
</feature>
<dbReference type="AlphaFoldDB" id="K0YDG8"/>
<evidence type="ECO:0008006" key="18">
    <source>
        <dbReference type="Google" id="ProtNLM"/>
    </source>
</evidence>
<evidence type="ECO:0000256" key="5">
    <source>
        <dbReference type="ARBA" id="ARBA00022676"/>
    </source>
</evidence>
<dbReference type="OrthoDB" id="3584570at2"/>
<evidence type="ECO:0000256" key="9">
    <source>
        <dbReference type="ARBA" id="ARBA00023136"/>
    </source>
</evidence>
<dbReference type="InterPro" id="IPR042486">
    <property type="entry name" value="Arabino_trans_C_2"/>
</dbReference>
<dbReference type="STRING" id="29321.AAV33_07920"/>
<keyword evidence="6" id="KW-0808">Transferase</keyword>
<accession>K0YDG8</accession>
<proteinExistence type="inferred from homology"/>
<dbReference type="InterPro" id="IPR027451">
    <property type="entry name" value="EmbABC_dom1"/>
</dbReference>
<evidence type="ECO:0000256" key="3">
    <source>
        <dbReference type="ARBA" id="ARBA00008195"/>
    </source>
</evidence>
<evidence type="ECO:0000313" key="16">
    <source>
        <dbReference type="EMBL" id="EJZ81371.1"/>
    </source>
</evidence>
<dbReference type="Proteomes" id="UP000006078">
    <property type="component" value="Unassembled WGS sequence"/>
</dbReference>
<dbReference type="EMBL" id="AHAE01000080">
    <property type="protein sequence ID" value="EJZ81371.1"/>
    <property type="molecule type" value="Genomic_DNA"/>
</dbReference>
<evidence type="ECO:0000256" key="6">
    <source>
        <dbReference type="ARBA" id="ARBA00022679"/>
    </source>
</evidence>
<feature type="compositionally biased region" description="Low complexity" evidence="11">
    <location>
        <begin position="842"/>
        <end position="867"/>
    </location>
</feature>
<evidence type="ECO:0000256" key="2">
    <source>
        <dbReference type="ARBA" id="ARBA00004651"/>
    </source>
</evidence>
<keyword evidence="7 12" id="KW-0812">Transmembrane</keyword>
<feature type="domain" description="Arabinofuranosyltransferase central" evidence="13">
    <location>
        <begin position="207"/>
        <end position="680"/>
    </location>
</feature>
<feature type="transmembrane region" description="Helical" evidence="12">
    <location>
        <begin position="618"/>
        <end position="640"/>
    </location>
</feature>
<evidence type="ECO:0000259" key="14">
    <source>
        <dbReference type="Pfam" id="PF14896"/>
    </source>
</evidence>
<comment type="function">
    <text evidence="1">Arabinosyl transferase responsible for the polymerization of arabinose into the arabinan of arabinogalactan.</text>
</comment>
<feature type="transmembrane region" description="Helical" evidence="12">
    <location>
        <begin position="464"/>
        <end position="485"/>
    </location>
</feature>
<feature type="domain" description="Arabinosyltransferas concanavalin like" evidence="15">
    <location>
        <begin position="46"/>
        <end position="203"/>
    </location>
</feature>
<feature type="compositionally biased region" description="Acidic residues" evidence="11">
    <location>
        <begin position="806"/>
        <end position="815"/>
    </location>
</feature>
<evidence type="ECO:0000256" key="4">
    <source>
        <dbReference type="ARBA" id="ARBA00022475"/>
    </source>
</evidence>
<keyword evidence="5" id="KW-0328">Glycosyltransferase</keyword>
<comment type="subcellular location">
    <subcellularLocation>
        <location evidence="2">Cell membrane</location>
        <topology evidence="2">Multi-pass membrane protein</topology>
    </subcellularLocation>
</comment>
<feature type="region of interest" description="Disordered" evidence="11">
    <location>
        <begin position="783"/>
        <end position="881"/>
    </location>
</feature>
<feature type="transmembrane region" description="Helical" evidence="12">
    <location>
        <begin position="213"/>
        <end position="233"/>
    </location>
</feature>
<dbReference type="InterPro" id="IPR007680">
    <property type="entry name" value="Arabino_trans_central"/>
</dbReference>
<feature type="transmembrane region" description="Helical" evidence="12">
    <location>
        <begin position="708"/>
        <end position="730"/>
    </location>
</feature>
<dbReference type="Gene3D" id="2.60.120.610">
    <property type="entry name" value="arabinofuranosyltransferase like domain"/>
    <property type="match status" value="1"/>
</dbReference>
<evidence type="ECO:0000256" key="8">
    <source>
        <dbReference type="ARBA" id="ARBA00022989"/>
    </source>
</evidence>
<sequence length="1158" mass="122455">MRDYSSAPPADPPAARPPEWLKPLAIVSGLVGLLAFLAVPFLPVSQTQSSLSWPQEGSTASVRAPLMSYAPESLEATVPLAAADTLPEGEDLLVGTVPEGAERYQAQGLTVRATDTGLTVTSRGQAFFDLDREELDEAAAAGASLEVSLTADEAIARVSGFDSEILDEDLRPMSVGVFSEIPEEEAAGLIDSGLSLEQEINSRFTLSATPVKAAAIAVGLVALAVALWCLYRIDKHSSVPRARIMPAGAWRPRLLDGVVAAALAVWHLIGANTPDDGYILTMARLAGESDYMANYYRWFGVPEAPFGFPFYDLLSYMVQVSTASVWLRLPTLIAGLAIWFMLSRLVLPALGPAVAGRGVARWTAALLFLAFWLPYNNGIRPEPVIAAGALFTVVCFERAIATRRFLPAAVGVVAATLSLGAGPTGLMAVAAVLVSLPSLITLLYERLPELGAPHDGPRGRAVAASAAVLLPFFAAGTAILCGVFSTQTIATVLEATRVRSEIGPSLPWYEEFSRYEALLDVGGADGSFTRRFPVFMLLAASAIVAVSLLARRRISGVASGPTLRILLVVFGAFFFLIFTPTKWTHHFGAFAGIAPALAAVAAVALSQISVRSKPMRTFVLGGFLMIFALALAGTNGWWYISSFAVPWWDKPPQIGGVLASSVMLAISVAVLVVGVVQKFRQTLDEARVAAGEEPRPAKEPRKERPRTLGLIAAPIAVLSAITVAFSYASLAKGFVEQYPSYSVGEGNLRALAGRPCAMAEDVLVERDTNDSFLEPIGDVDLADSLDAEGNEGFGPNNIPTEISDQLGDDAEEEEPASGGSLAESDPGSNEAAVGGGTGNGTGSDSNSGTSGDSADGQSDSSAASATGETEGLRPDEGANGSRHLLPFGLDYASVPVLGSYSDDNPAPGELTSEWYALPDPAEKDNAPLVVVSAAGRIAHEDINGIDQSGTKLKLSYGKRLPGGGVRELGTATMESTGSDPSWRNLRLPLEDLPGEADAVRLVATDHLVEEKMWLAVTPPRVPELETLQDAVGTSVPVLVDWPVGLQFPCQRPYGHYAGVAEMARYRILPRHDERPALTPVQDATGGGATGLPDALATSWEVPSYLKDDWGRDWGALMAYDLRPDSTGAKPSPAEIDTREITRSGWWHPSSMPTGEEDD</sequence>
<evidence type="ECO:0000313" key="17">
    <source>
        <dbReference type="Proteomes" id="UP000006078"/>
    </source>
</evidence>
<dbReference type="RefSeq" id="WP_004601588.1">
    <property type="nucleotide sequence ID" value="NZ_HF541868.1"/>
</dbReference>
<dbReference type="PATRIC" id="fig|883169.3.peg.1636"/>
<dbReference type="GO" id="GO:0071555">
    <property type="term" value="P:cell wall organization"/>
    <property type="evidence" value="ECO:0007669"/>
    <property type="project" value="UniProtKB-KW"/>
</dbReference>
<feature type="region of interest" description="Disordered" evidence="11">
    <location>
        <begin position="1124"/>
        <end position="1158"/>
    </location>
</feature>
<dbReference type="Pfam" id="PF04602">
    <property type="entry name" value="Arabinose_trans"/>
    <property type="match status" value="1"/>
</dbReference>
<feature type="transmembrane region" description="Helical" evidence="12">
    <location>
        <begin position="383"/>
        <end position="400"/>
    </location>
</feature>
<dbReference type="Pfam" id="PF17689">
    <property type="entry name" value="Arabino_trans_N"/>
    <property type="match status" value="1"/>
</dbReference>
<evidence type="ECO:0000256" key="7">
    <source>
        <dbReference type="ARBA" id="ARBA00022692"/>
    </source>
</evidence>
<organism evidence="16 17">
    <name type="scientific">Corynebacterium otitidis ATCC 51513</name>
    <dbReference type="NCBI Taxonomy" id="883169"/>
    <lineage>
        <taxon>Bacteria</taxon>
        <taxon>Bacillati</taxon>
        <taxon>Actinomycetota</taxon>
        <taxon>Actinomycetes</taxon>
        <taxon>Mycobacteriales</taxon>
        <taxon>Corynebacteriaceae</taxon>
        <taxon>Corynebacterium</taxon>
    </lineage>
</organism>
<comment type="similarity">
    <text evidence="3">Belongs to the emb family.</text>
</comment>
<dbReference type="GO" id="GO:0052636">
    <property type="term" value="F:arabinosyltransferase activity"/>
    <property type="evidence" value="ECO:0007669"/>
    <property type="project" value="InterPro"/>
</dbReference>
<feature type="transmembrane region" description="Helical" evidence="12">
    <location>
        <begin position="652"/>
        <end position="676"/>
    </location>
</feature>
<keyword evidence="10" id="KW-0961">Cell wall biogenesis/degradation</keyword>
<dbReference type="InterPro" id="IPR032731">
    <property type="entry name" value="Arabino_trans_C"/>
</dbReference>
<evidence type="ECO:0000259" key="13">
    <source>
        <dbReference type="Pfam" id="PF04602"/>
    </source>
</evidence>
<dbReference type="Pfam" id="PF14896">
    <property type="entry name" value="Arabino_trans_C"/>
    <property type="match status" value="1"/>
</dbReference>
<dbReference type="Gene3D" id="3.40.190.160">
    <property type="match status" value="1"/>
</dbReference>
<keyword evidence="8 12" id="KW-1133">Transmembrane helix</keyword>
<dbReference type="HOGENOM" id="CLU_010182_0_0_11"/>
<dbReference type="GO" id="GO:0005886">
    <property type="term" value="C:plasma membrane"/>
    <property type="evidence" value="ECO:0007669"/>
    <property type="project" value="UniProtKB-SubCell"/>
</dbReference>
<dbReference type="InterPro" id="IPR040920">
    <property type="entry name" value="Arabino_trans_N"/>
</dbReference>
<feature type="transmembrane region" description="Helical" evidence="12">
    <location>
        <begin position="587"/>
        <end position="606"/>
    </location>
</feature>
<gene>
    <name evidence="16" type="ORF">HMPREF9719_01698</name>
</gene>
<reference evidence="16 17" key="1">
    <citation type="submission" date="2012-08" db="EMBL/GenBank/DDBJ databases">
        <title>The Genome Sequence of Turicella otitidis ATCC 51513.</title>
        <authorList>
            <consortium name="The Broad Institute Genome Sequencing Platform"/>
            <person name="Earl A."/>
            <person name="Ward D."/>
            <person name="Feldgarden M."/>
            <person name="Gevers D."/>
            <person name="Huys G."/>
            <person name="Walker B."/>
            <person name="Young S.K."/>
            <person name="Zeng Q."/>
            <person name="Gargeya S."/>
            <person name="Fitzgerald M."/>
            <person name="Haas B."/>
            <person name="Abouelleil A."/>
            <person name="Alvarado L."/>
            <person name="Arachchi H.M."/>
            <person name="Berlin A.M."/>
            <person name="Chapman S.B."/>
            <person name="Goldberg J."/>
            <person name="Griggs A."/>
            <person name="Gujja S."/>
            <person name="Hansen M."/>
            <person name="Howarth C."/>
            <person name="Imamovic A."/>
            <person name="Larimer J."/>
            <person name="McCowen C."/>
            <person name="Montmayeur A."/>
            <person name="Murphy C."/>
            <person name="Neiman D."/>
            <person name="Pearson M."/>
            <person name="Priest M."/>
            <person name="Roberts A."/>
            <person name="Saif S."/>
            <person name="Shea T."/>
            <person name="Sisk P."/>
            <person name="Sykes S."/>
            <person name="Wortman J."/>
            <person name="Nusbaum C."/>
            <person name="Birren B."/>
        </authorList>
    </citation>
    <scope>NUCLEOTIDE SEQUENCE [LARGE SCALE GENOMIC DNA]</scope>
    <source>
        <strain evidence="16 17">ATCC 51513</strain>
    </source>
</reference>
<comment type="caution">
    <text evidence="16">The sequence shown here is derived from an EMBL/GenBank/DDBJ whole genome shotgun (WGS) entry which is preliminary data.</text>
</comment>
<feature type="transmembrane region" description="Helical" evidence="12">
    <location>
        <begin position="562"/>
        <end position="581"/>
    </location>
</feature>
<feature type="transmembrane region" description="Helical" evidence="12">
    <location>
        <begin position="427"/>
        <end position="444"/>
    </location>
</feature>
<feature type="domain" description="Arabinosyltransferase C-terminal" evidence="14">
    <location>
        <begin position="728"/>
        <end position="1151"/>
    </location>
</feature>
<keyword evidence="9 12" id="KW-0472">Membrane</keyword>
<protein>
    <recommendedName>
        <fullName evidence="18">Arabinosyltransferase C</fullName>
    </recommendedName>
</protein>
<name>K0YDG8_9CORY</name>
<dbReference type="Gene3D" id="2.60.120.940">
    <property type="entry name" value="EmbC, C-terminal domain, subdomain 2"/>
    <property type="match status" value="1"/>
</dbReference>
<dbReference type="eggNOG" id="COG1807">
    <property type="taxonomic scope" value="Bacteria"/>
</dbReference>
<dbReference type="GO" id="GO:0071766">
    <property type="term" value="P:Actinobacterium-type cell wall biogenesis"/>
    <property type="evidence" value="ECO:0007669"/>
    <property type="project" value="InterPro"/>
</dbReference>
<feature type="transmembrane region" description="Helical" evidence="12">
    <location>
        <begin position="359"/>
        <end position="377"/>
    </location>
</feature>
<evidence type="ECO:0000259" key="15">
    <source>
        <dbReference type="Pfam" id="PF17689"/>
    </source>
</evidence>
<evidence type="ECO:0000256" key="11">
    <source>
        <dbReference type="SAM" id="MobiDB-lite"/>
    </source>
</evidence>
<evidence type="ECO:0000256" key="1">
    <source>
        <dbReference type="ARBA" id="ARBA00003001"/>
    </source>
</evidence>